<dbReference type="Proteomes" id="UP000281741">
    <property type="component" value="Chromosome"/>
</dbReference>
<name>A0AAD0YHK7_9FLAO</name>
<evidence type="ECO:0000256" key="1">
    <source>
        <dbReference type="SAM" id="SignalP"/>
    </source>
</evidence>
<dbReference type="EMBL" id="CP033912">
    <property type="protein sequence ID" value="AZA97142.1"/>
    <property type="molecule type" value="Genomic_DNA"/>
</dbReference>
<keyword evidence="1" id="KW-0732">Signal</keyword>
<dbReference type="Gene3D" id="1.25.40.10">
    <property type="entry name" value="Tetratricopeptide repeat domain"/>
    <property type="match status" value="1"/>
</dbReference>
<keyword evidence="5" id="KW-1185">Reference proteome</keyword>
<protein>
    <recommendedName>
        <fullName evidence="6">Outer membrane protein, YaiO family</fullName>
    </recommendedName>
</protein>
<organism evidence="2 4">
    <name type="scientific">Chryseobacterium shandongense</name>
    <dbReference type="NCBI Taxonomy" id="1493872"/>
    <lineage>
        <taxon>Bacteria</taxon>
        <taxon>Pseudomonadati</taxon>
        <taxon>Bacteroidota</taxon>
        <taxon>Flavobacteriia</taxon>
        <taxon>Flavobacteriales</taxon>
        <taxon>Weeksellaceae</taxon>
        <taxon>Chryseobacterium group</taxon>
        <taxon>Chryseobacterium</taxon>
    </lineage>
</organism>
<evidence type="ECO:0000313" key="3">
    <source>
        <dbReference type="EMBL" id="AZA97142.1"/>
    </source>
</evidence>
<gene>
    <name evidence="2" type="ORF">EG349_18420</name>
    <name evidence="3" type="ORF">EG353_17125</name>
</gene>
<evidence type="ECO:0000313" key="5">
    <source>
        <dbReference type="Proteomes" id="UP000281741"/>
    </source>
</evidence>
<dbReference type="RefSeq" id="WP_123855300.1">
    <property type="nucleotide sequence ID" value="NZ_CP033912.1"/>
</dbReference>
<proteinExistence type="predicted"/>
<feature type="signal peptide" evidence="1">
    <location>
        <begin position="1"/>
        <end position="19"/>
    </location>
</feature>
<sequence>MFKNLCIAAALLLALAMQAQVYPVTKEKVAYLAGFYYRQSNWNELIKLKDNIITLDDPELIGKLGVAEFYKKQYASSERHLKKYLKKYPDSPLERELLFYSILFQSHDVEARRELYKSDATLQEKLLKNNPRKFLKDVTLEAGIRDLKQTEIGKPIQYISGGTTLDIGKSVNAKFVLNYLSQKIYSGKYTQPEAYFSLPVALGDGWKITPAIHGLINDYKTDDELYSLKNKLFFTQLNIQKRFGSFIIKPSVGIHFSNDEVGGSGAVSLKTDENIIQTGLTLGYTAKLSSDLYYNITPAYYFLKSSKSTSNGNNDNAFSINNSLYFKDWSFFASFLQKNGINPFAENEGEYYFNLKNEIKSRFSFSLGYDISRQLNLMGTFQLEDQRNIIFDQTLNYQSYYLTLKYKF</sequence>
<feature type="chain" id="PRO_5041961502" description="Outer membrane protein, YaiO family" evidence="1">
    <location>
        <begin position="20"/>
        <end position="408"/>
    </location>
</feature>
<dbReference type="Proteomes" id="UP000274073">
    <property type="component" value="Chromosome"/>
</dbReference>
<reference evidence="4 5" key="1">
    <citation type="submission" date="2018-11" db="EMBL/GenBank/DDBJ databases">
        <title>Proposal to divide the Flavobacteriaceae and reorganize its genera based on Amino Acid Identity values calculated from whole genome sequences.</title>
        <authorList>
            <person name="Nicholson A.C."/>
            <person name="Gulvik C.A."/>
            <person name="Whitney A.M."/>
            <person name="Humrighouse B.W."/>
            <person name="Bell M."/>
            <person name="Holmes B."/>
            <person name="Steigerwalt A.G."/>
            <person name="Villarma A."/>
            <person name="Sheth M."/>
            <person name="Batra D."/>
            <person name="Pryor J."/>
            <person name="Bernardet J.-F."/>
            <person name="Hugo C."/>
            <person name="Kampfer P."/>
            <person name="Newman J."/>
            <person name="McQuiston J.R."/>
        </authorList>
    </citation>
    <scope>NUCLEOTIDE SEQUENCE [LARGE SCALE GENOMIC DNA]</scope>
    <source>
        <strain evidence="2 4">G0207</strain>
        <strain evidence="3 5">H5143</strain>
    </source>
</reference>
<dbReference type="InterPro" id="IPR011990">
    <property type="entry name" value="TPR-like_helical_dom_sf"/>
</dbReference>
<evidence type="ECO:0000313" key="4">
    <source>
        <dbReference type="Proteomes" id="UP000274073"/>
    </source>
</evidence>
<evidence type="ECO:0008006" key="6">
    <source>
        <dbReference type="Google" id="ProtNLM"/>
    </source>
</evidence>
<evidence type="ECO:0000313" key="2">
    <source>
        <dbReference type="EMBL" id="AZA88599.1"/>
    </source>
</evidence>
<accession>A0AAD0YHK7</accession>
<dbReference type="AlphaFoldDB" id="A0AAD0YHK7"/>
<dbReference type="EMBL" id="CP033915">
    <property type="protein sequence ID" value="AZA88599.1"/>
    <property type="molecule type" value="Genomic_DNA"/>
</dbReference>